<dbReference type="PRINTS" id="PR00297">
    <property type="entry name" value="CHAPERONIN10"/>
</dbReference>
<dbReference type="InterPro" id="IPR037124">
    <property type="entry name" value="Chaperonin_GroES_sf"/>
</dbReference>
<dbReference type="GO" id="GO:0005524">
    <property type="term" value="F:ATP binding"/>
    <property type="evidence" value="ECO:0007669"/>
    <property type="project" value="InterPro"/>
</dbReference>
<dbReference type="InterPro" id="IPR011032">
    <property type="entry name" value="GroES-like_sf"/>
</dbReference>
<keyword evidence="4" id="KW-0472">Membrane</keyword>
<proteinExistence type="inferred from homology"/>
<evidence type="ECO:0000313" key="6">
    <source>
        <dbReference type="EMBL" id="CAD9036685.1"/>
    </source>
</evidence>
<dbReference type="SUPFAM" id="SSF50129">
    <property type="entry name" value="GroES-like"/>
    <property type="match status" value="2"/>
</dbReference>
<evidence type="ECO:0000256" key="3">
    <source>
        <dbReference type="RuleBase" id="RU003479"/>
    </source>
</evidence>
<dbReference type="GO" id="GO:0005739">
    <property type="term" value="C:mitochondrion"/>
    <property type="evidence" value="ECO:0007669"/>
    <property type="project" value="TreeGrafter"/>
</dbReference>
<dbReference type="GO" id="GO:0044183">
    <property type="term" value="F:protein folding chaperone"/>
    <property type="evidence" value="ECO:0007669"/>
    <property type="project" value="InterPro"/>
</dbReference>
<evidence type="ECO:0000256" key="5">
    <source>
        <dbReference type="SAM" id="SignalP"/>
    </source>
</evidence>
<feature type="transmembrane region" description="Helical" evidence="4">
    <location>
        <begin position="96"/>
        <end position="115"/>
    </location>
</feature>
<evidence type="ECO:0000256" key="1">
    <source>
        <dbReference type="ARBA" id="ARBA00006975"/>
    </source>
</evidence>
<dbReference type="PANTHER" id="PTHR10772">
    <property type="entry name" value="10 KDA HEAT SHOCK PROTEIN"/>
    <property type="match status" value="1"/>
</dbReference>
<comment type="similarity">
    <text evidence="1 3">Belongs to the GroES chaperonin family.</text>
</comment>
<feature type="chain" id="PRO_5030505737" evidence="5">
    <location>
        <begin position="29"/>
        <end position="315"/>
    </location>
</feature>
<dbReference type="InterPro" id="IPR020818">
    <property type="entry name" value="Chaperonin_GroES"/>
</dbReference>
<accession>A0A7S1J9X2</accession>
<dbReference type="GO" id="GO:0046872">
    <property type="term" value="F:metal ion binding"/>
    <property type="evidence" value="ECO:0007669"/>
    <property type="project" value="TreeGrafter"/>
</dbReference>
<organism evidence="6">
    <name type="scientific">Eutreptiella gymnastica</name>
    <dbReference type="NCBI Taxonomy" id="73025"/>
    <lineage>
        <taxon>Eukaryota</taxon>
        <taxon>Discoba</taxon>
        <taxon>Euglenozoa</taxon>
        <taxon>Euglenida</taxon>
        <taxon>Spirocuta</taxon>
        <taxon>Euglenophyceae</taxon>
        <taxon>Eutreptiales</taxon>
        <taxon>Eutreptiaceae</taxon>
        <taxon>Eutreptiella</taxon>
    </lineage>
</organism>
<keyword evidence="4" id="KW-0812">Transmembrane</keyword>
<sequence>MSPKVMALVAAVSVGAFLLGMAVGSVPASEVSLYAPSAVSTRPVSVLATDRRMPMRRSPAQSASSDTVPMYADGANSYPGTDLASVRTPVAPSSTVSFALAGVAVALGAVASFFYRRQEVAMMAVTGQISKVTPIRDLILMKLQMPEQKTTGGLVLPDSSKQKPTSGDVISVGKDVKGVKPGDCILYSAFGVQMTPVKINGEENLLMAERAIMGVMPRTPAAAKDIPEMRPLADAILLKRIVKARQTSSGLVLTQSSDAEDKYSEAVVVAIGEDPDITIQVGQKVIFSRYAGESLYTPDGGEYVCLTQSDLFGVM</sequence>
<keyword evidence="2 3" id="KW-0143">Chaperone</keyword>
<keyword evidence="5" id="KW-0732">Signal</keyword>
<dbReference type="EMBL" id="HBGA01129282">
    <property type="protein sequence ID" value="CAD9036685.1"/>
    <property type="molecule type" value="Transcribed_RNA"/>
</dbReference>
<dbReference type="GO" id="GO:0051082">
    <property type="term" value="F:unfolded protein binding"/>
    <property type="evidence" value="ECO:0007669"/>
    <property type="project" value="TreeGrafter"/>
</dbReference>
<feature type="signal peptide" evidence="5">
    <location>
        <begin position="1"/>
        <end position="28"/>
    </location>
</feature>
<evidence type="ECO:0000256" key="4">
    <source>
        <dbReference type="SAM" id="Phobius"/>
    </source>
</evidence>
<reference evidence="6" key="1">
    <citation type="submission" date="2021-01" db="EMBL/GenBank/DDBJ databases">
        <authorList>
            <person name="Corre E."/>
            <person name="Pelletier E."/>
            <person name="Niang G."/>
            <person name="Scheremetjew M."/>
            <person name="Finn R."/>
            <person name="Kale V."/>
            <person name="Holt S."/>
            <person name="Cochrane G."/>
            <person name="Meng A."/>
            <person name="Brown T."/>
            <person name="Cohen L."/>
        </authorList>
    </citation>
    <scope>NUCLEOTIDE SEQUENCE</scope>
    <source>
        <strain evidence="6">NIES-381</strain>
    </source>
</reference>
<gene>
    <name evidence="6" type="ORF">EGYM00392_LOCUS47842</name>
</gene>
<protein>
    <submittedName>
        <fullName evidence="6">Uncharacterized protein</fullName>
    </submittedName>
</protein>
<dbReference type="Gene3D" id="2.30.33.40">
    <property type="entry name" value="GroES chaperonin"/>
    <property type="match status" value="2"/>
</dbReference>
<dbReference type="CDD" id="cd00320">
    <property type="entry name" value="cpn10"/>
    <property type="match status" value="2"/>
</dbReference>
<name>A0A7S1J9X2_9EUGL</name>
<evidence type="ECO:0000256" key="2">
    <source>
        <dbReference type="ARBA" id="ARBA00023186"/>
    </source>
</evidence>
<dbReference type="Pfam" id="PF00166">
    <property type="entry name" value="Cpn10"/>
    <property type="match status" value="2"/>
</dbReference>
<dbReference type="GO" id="GO:0051087">
    <property type="term" value="F:protein-folding chaperone binding"/>
    <property type="evidence" value="ECO:0007669"/>
    <property type="project" value="TreeGrafter"/>
</dbReference>
<dbReference type="GO" id="GO:0009507">
    <property type="term" value="C:chloroplast"/>
    <property type="evidence" value="ECO:0007669"/>
    <property type="project" value="TreeGrafter"/>
</dbReference>
<dbReference type="PANTHER" id="PTHR10772:SF63">
    <property type="entry name" value="20 KDA CHAPERONIN, CHLOROPLASTIC"/>
    <property type="match status" value="1"/>
</dbReference>
<dbReference type="SMART" id="SM00883">
    <property type="entry name" value="Cpn10"/>
    <property type="match status" value="2"/>
</dbReference>
<keyword evidence="4" id="KW-1133">Transmembrane helix</keyword>
<dbReference type="AlphaFoldDB" id="A0A7S1J9X2"/>